<comment type="caution">
    <text evidence="2">The sequence shown here is derived from an EMBL/GenBank/DDBJ whole genome shotgun (WGS) entry which is preliminary data.</text>
</comment>
<gene>
    <name evidence="2" type="ORF">Mco01_16050</name>
</gene>
<dbReference type="RefSeq" id="WP_204056238.1">
    <property type="nucleotide sequence ID" value="NZ_BAAAGP010000002.1"/>
</dbReference>
<accession>A0ABQ4FUW3</accession>
<dbReference type="PANTHER" id="PTHR38436">
    <property type="entry name" value="POLYKETIDE CYCLASE SNOAL-LIKE DOMAIN"/>
    <property type="match status" value="1"/>
</dbReference>
<dbReference type="SUPFAM" id="SSF54427">
    <property type="entry name" value="NTF2-like"/>
    <property type="match status" value="1"/>
</dbReference>
<organism evidence="2 3">
    <name type="scientific">Microbispora corallina</name>
    <dbReference type="NCBI Taxonomy" id="83302"/>
    <lineage>
        <taxon>Bacteria</taxon>
        <taxon>Bacillati</taxon>
        <taxon>Actinomycetota</taxon>
        <taxon>Actinomycetes</taxon>
        <taxon>Streptosporangiales</taxon>
        <taxon>Streptosporangiaceae</taxon>
        <taxon>Microbispora</taxon>
    </lineage>
</organism>
<evidence type="ECO:0000259" key="1">
    <source>
        <dbReference type="Pfam" id="PF12680"/>
    </source>
</evidence>
<dbReference type="InterPro" id="IPR037401">
    <property type="entry name" value="SnoaL-like"/>
</dbReference>
<dbReference type="PANTHER" id="PTHR38436:SF1">
    <property type="entry name" value="ESTER CYCLASE"/>
    <property type="match status" value="1"/>
</dbReference>
<dbReference type="InterPro" id="IPR009959">
    <property type="entry name" value="Cyclase_SnoaL-like"/>
</dbReference>
<name>A0ABQ4FUW3_9ACTN</name>
<keyword evidence="3" id="KW-1185">Reference proteome</keyword>
<sequence>MPDVVDRLVDAMNAHDLDAVLRCYRPDAVLVGPEMESADPEEIASYYVQMWQGFPDLHFTLWEKLADGDSVAMELLATGTNTGPYLVVGGDVLEATGHIVHTRCSWFCTVADGLVASHRAYYDQLQIYAQLGLRLPLSFDAS</sequence>
<evidence type="ECO:0000313" key="2">
    <source>
        <dbReference type="EMBL" id="GIH38605.1"/>
    </source>
</evidence>
<dbReference type="Gene3D" id="3.10.450.50">
    <property type="match status" value="1"/>
</dbReference>
<dbReference type="EMBL" id="BOOC01000005">
    <property type="protein sequence ID" value="GIH38605.1"/>
    <property type="molecule type" value="Genomic_DNA"/>
</dbReference>
<protein>
    <recommendedName>
        <fullName evidence="1">SnoaL-like domain-containing protein</fullName>
    </recommendedName>
</protein>
<proteinExistence type="predicted"/>
<dbReference type="Proteomes" id="UP000603904">
    <property type="component" value="Unassembled WGS sequence"/>
</dbReference>
<dbReference type="InterPro" id="IPR032710">
    <property type="entry name" value="NTF2-like_dom_sf"/>
</dbReference>
<evidence type="ECO:0000313" key="3">
    <source>
        <dbReference type="Proteomes" id="UP000603904"/>
    </source>
</evidence>
<dbReference type="Pfam" id="PF12680">
    <property type="entry name" value="SnoaL_2"/>
    <property type="match status" value="1"/>
</dbReference>
<reference evidence="2 3" key="1">
    <citation type="submission" date="2021-01" db="EMBL/GenBank/DDBJ databases">
        <title>Whole genome shotgun sequence of Microbispora corallina NBRC 16416.</title>
        <authorList>
            <person name="Komaki H."/>
            <person name="Tamura T."/>
        </authorList>
    </citation>
    <scope>NUCLEOTIDE SEQUENCE [LARGE SCALE GENOMIC DNA]</scope>
    <source>
        <strain evidence="2 3">NBRC 16416</strain>
    </source>
</reference>
<feature type="domain" description="SnoaL-like" evidence="1">
    <location>
        <begin position="5"/>
        <end position="118"/>
    </location>
</feature>